<evidence type="ECO:0000256" key="1">
    <source>
        <dbReference type="ARBA" id="ARBA00004496"/>
    </source>
</evidence>
<dbReference type="InterPro" id="IPR042174">
    <property type="entry name" value="RecF_2"/>
</dbReference>
<dbReference type="Gene3D" id="3.40.50.300">
    <property type="entry name" value="P-loop containing nucleotide triphosphate hydrolases"/>
    <property type="match status" value="1"/>
</dbReference>
<dbReference type="GO" id="GO:0000731">
    <property type="term" value="P:DNA synthesis involved in DNA repair"/>
    <property type="evidence" value="ECO:0007669"/>
    <property type="project" value="TreeGrafter"/>
</dbReference>
<keyword evidence="9 10" id="KW-0227">DNA damage</keyword>
<evidence type="ECO:0000256" key="7">
    <source>
        <dbReference type="ARBA" id="ARBA00022840"/>
    </source>
</evidence>
<evidence type="ECO:0000256" key="4">
    <source>
        <dbReference type="ARBA" id="ARBA00022490"/>
    </source>
</evidence>
<comment type="function">
    <text evidence="9 10">The RecF protein is involved in DNA metabolism; it is required for DNA replication and normal SOS inducibility. RecF binds preferentially to single-stranded, linear DNA. It also seems to bind ATP.</text>
</comment>
<proteinExistence type="inferred from homology"/>
<keyword evidence="9 10" id="KW-0234">DNA repair</keyword>
<evidence type="ECO:0000256" key="10">
    <source>
        <dbReference type="RuleBase" id="RU000578"/>
    </source>
</evidence>
<dbReference type="EMBL" id="FNUS01000001">
    <property type="protein sequence ID" value="SEF68051.1"/>
    <property type="molecule type" value="Genomic_DNA"/>
</dbReference>
<name>A0A1H5U1C3_9FLAO</name>
<evidence type="ECO:0000313" key="13">
    <source>
        <dbReference type="Proteomes" id="UP000236738"/>
    </source>
</evidence>
<dbReference type="GO" id="GO:0006260">
    <property type="term" value="P:DNA replication"/>
    <property type="evidence" value="ECO:0007669"/>
    <property type="project" value="UniProtKB-UniRule"/>
</dbReference>
<gene>
    <name evidence="9" type="primary">recF</name>
    <name evidence="12" type="ORF">SAMN05421847_0617</name>
</gene>
<evidence type="ECO:0000256" key="2">
    <source>
        <dbReference type="ARBA" id="ARBA00008016"/>
    </source>
</evidence>
<dbReference type="PROSITE" id="PS00618">
    <property type="entry name" value="RECF_2"/>
    <property type="match status" value="1"/>
</dbReference>
<organism evidence="12 13">
    <name type="scientific">Halpernia humi</name>
    <dbReference type="NCBI Taxonomy" id="493375"/>
    <lineage>
        <taxon>Bacteria</taxon>
        <taxon>Pseudomonadati</taxon>
        <taxon>Bacteroidota</taxon>
        <taxon>Flavobacteriia</taxon>
        <taxon>Flavobacteriales</taxon>
        <taxon>Weeksellaceae</taxon>
        <taxon>Chryseobacterium group</taxon>
        <taxon>Halpernia</taxon>
    </lineage>
</organism>
<dbReference type="InterPro" id="IPR003395">
    <property type="entry name" value="RecF/RecN/SMC_N"/>
</dbReference>
<evidence type="ECO:0000259" key="11">
    <source>
        <dbReference type="Pfam" id="PF02463"/>
    </source>
</evidence>
<feature type="binding site" evidence="9">
    <location>
        <begin position="30"/>
        <end position="37"/>
    </location>
    <ligand>
        <name>ATP</name>
        <dbReference type="ChEBI" id="CHEBI:30616"/>
    </ligand>
</feature>
<protein>
    <recommendedName>
        <fullName evidence="3 9">DNA replication and repair protein RecF</fullName>
    </recommendedName>
</protein>
<dbReference type="NCBIfam" id="TIGR00611">
    <property type="entry name" value="recf"/>
    <property type="match status" value="1"/>
</dbReference>
<comment type="subcellular location">
    <subcellularLocation>
        <location evidence="1 9 10">Cytoplasm</location>
    </subcellularLocation>
</comment>
<keyword evidence="13" id="KW-1185">Reference proteome</keyword>
<dbReference type="PANTHER" id="PTHR32182">
    <property type="entry name" value="DNA REPLICATION AND REPAIR PROTEIN RECF"/>
    <property type="match status" value="1"/>
</dbReference>
<dbReference type="InterPro" id="IPR027417">
    <property type="entry name" value="P-loop_NTPase"/>
</dbReference>
<evidence type="ECO:0000313" key="12">
    <source>
        <dbReference type="EMBL" id="SEF68051.1"/>
    </source>
</evidence>
<sequence>MIIQKLQIINFKNHTQKNFDLSPQINCFVGNNGAGKTNILDALHYISVGKSFLGNSDFNNIKHDEDFFSLEAEVLGNEKTDIIKIILPKESKKSIKKNEKTYDRLSEHIGFLPSVIISPYDSNLISDSGESRRKFIDAMISQTDSEYLYNLIQYQKTLQQRNALLKIFAKNRYFDAENLEIYNEPLSKFGTEIFNKRKSFLAELLPFVQHYYEIISGAKEDINLIYHSDLHEDHFKNILQKNLEKDRILTYTSRGVHKDDLWFEMNGNLIKKIGSQGQQKSFLIALKLSQMSRIKKLTGKTPILLLDDIFDKLDDLRVSQLISLVNQENFGQIFLTDTSRERTESIVKRINEESKIFEL</sequence>
<evidence type="ECO:0000256" key="8">
    <source>
        <dbReference type="ARBA" id="ARBA00023125"/>
    </source>
</evidence>
<dbReference type="PROSITE" id="PS00617">
    <property type="entry name" value="RECF_1"/>
    <property type="match status" value="1"/>
</dbReference>
<dbReference type="Proteomes" id="UP000236738">
    <property type="component" value="Unassembled WGS sequence"/>
</dbReference>
<dbReference type="PANTHER" id="PTHR32182:SF0">
    <property type="entry name" value="DNA REPLICATION AND REPAIR PROTEIN RECF"/>
    <property type="match status" value="1"/>
</dbReference>
<dbReference type="RefSeq" id="WP_103912626.1">
    <property type="nucleotide sequence ID" value="NZ_FNUS01000001.1"/>
</dbReference>
<dbReference type="HAMAP" id="MF_00365">
    <property type="entry name" value="RecF"/>
    <property type="match status" value="1"/>
</dbReference>
<evidence type="ECO:0000256" key="9">
    <source>
        <dbReference type="HAMAP-Rule" id="MF_00365"/>
    </source>
</evidence>
<dbReference type="InterPro" id="IPR018078">
    <property type="entry name" value="DNA-binding_RecF_CS"/>
</dbReference>
<dbReference type="Pfam" id="PF02463">
    <property type="entry name" value="SMC_N"/>
    <property type="match status" value="1"/>
</dbReference>
<dbReference type="GO" id="GO:0009432">
    <property type="term" value="P:SOS response"/>
    <property type="evidence" value="ECO:0007669"/>
    <property type="project" value="UniProtKB-UniRule"/>
</dbReference>
<keyword evidence="8 9" id="KW-0238">DNA-binding</keyword>
<keyword evidence="5 9" id="KW-0235">DNA replication</keyword>
<evidence type="ECO:0000256" key="6">
    <source>
        <dbReference type="ARBA" id="ARBA00022741"/>
    </source>
</evidence>
<reference evidence="13" key="1">
    <citation type="submission" date="2016-10" db="EMBL/GenBank/DDBJ databases">
        <authorList>
            <person name="Varghese N."/>
            <person name="Submissions S."/>
        </authorList>
    </citation>
    <scope>NUCLEOTIDE SEQUENCE [LARGE SCALE GENOMIC DNA]</scope>
    <source>
        <strain evidence="13">DSM 21580</strain>
    </source>
</reference>
<keyword evidence="4 9" id="KW-0963">Cytoplasm</keyword>
<dbReference type="OrthoDB" id="9803889at2"/>
<dbReference type="GO" id="GO:0005524">
    <property type="term" value="F:ATP binding"/>
    <property type="evidence" value="ECO:0007669"/>
    <property type="project" value="UniProtKB-UniRule"/>
</dbReference>
<dbReference type="GO" id="GO:0006302">
    <property type="term" value="P:double-strand break repair"/>
    <property type="evidence" value="ECO:0007669"/>
    <property type="project" value="TreeGrafter"/>
</dbReference>
<dbReference type="SUPFAM" id="SSF52540">
    <property type="entry name" value="P-loop containing nucleoside triphosphate hydrolases"/>
    <property type="match status" value="1"/>
</dbReference>
<dbReference type="AlphaFoldDB" id="A0A1H5U1C3"/>
<dbReference type="GO" id="GO:0003697">
    <property type="term" value="F:single-stranded DNA binding"/>
    <property type="evidence" value="ECO:0007669"/>
    <property type="project" value="UniProtKB-UniRule"/>
</dbReference>
<dbReference type="GO" id="GO:0005737">
    <property type="term" value="C:cytoplasm"/>
    <property type="evidence" value="ECO:0007669"/>
    <property type="project" value="UniProtKB-SubCell"/>
</dbReference>
<dbReference type="Gene3D" id="1.20.1050.90">
    <property type="entry name" value="RecF/RecN/SMC, N-terminal domain"/>
    <property type="match status" value="1"/>
</dbReference>
<evidence type="ECO:0000256" key="5">
    <source>
        <dbReference type="ARBA" id="ARBA00022705"/>
    </source>
</evidence>
<keyword evidence="7 9" id="KW-0067">ATP-binding</keyword>
<dbReference type="InterPro" id="IPR001238">
    <property type="entry name" value="DNA-binding_RecF"/>
</dbReference>
<keyword evidence="6 9" id="KW-0547">Nucleotide-binding</keyword>
<keyword evidence="9 10" id="KW-0742">SOS response</keyword>
<comment type="similarity">
    <text evidence="2 9 10">Belongs to the RecF family.</text>
</comment>
<feature type="domain" description="RecF/RecN/SMC N-terminal" evidence="11">
    <location>
        <begin position="3"/>
        <end position="343"/>
    </location>
</feature>
<accession>A0A1H5U1C3</accession>
<evidence type="ECO:0000256" key="3">
    <source>
        <dbReference type="ARBA" id="ARBA00020170"/>
    </source>
</evidence>